<comment type="caution">
    <text evidence="2">The sequence shown here is derived from an EMBL/GenBank/DDBJ whole genome shotgun (WGS) entry which is preliminary data.</text>
</comment>
<evidence type="ECO:0000313" key="2">
    <source>
        <dbReference type="EMBL" id="MDH4622966.1"/>
    </source>
</evidence>
<proteinExistence type="predicted"/>
<evidence type="ECO:0000313" key="3">
    <source>
        <dbReference type="Proteomes" id="UP001162155"/>
    </source>
</evidence>
<dbReference type="InterPro" id="IPR010982">
    <property type="entry name" value="Lambda_DNA-bd_dom_sf"/>
</dbReference>
<feature type="domain" description="HTH cro/C1-type" evidence="1">
    <location>
        <begin position="11"/>
        <end position="64"/>
    </location>
</feature>
<dbReference type="Proteomes" id="UP001162155">
    <property type="component" value="Unassembled WGS sequence"/>
</dbReference>
<dbReference type="AlphaFoldDB" id="A0A0P9X676"/>
<dbReference type="InterPro" id="IPR001387">
    <property type="entry name" value="Cro/C1-type_HTH"/>
</dbReference>
<dbReference type="PROSITE" id="PS50943">
    <property type="entry name" value="HTH_CROC1"/>
    <property type="match status" value="1"/>
</dbReference>
<dbReference type="CDD" id="cd00093">
    <property type="entry name" value="HTH_XRE"/>
    <property type="match status" value="1"/>
</dbReference>
<organism evidence="2 3">
    <name type="scientific">Pseudomonas syringae pv. papulans</name>
    <dbReference type="NCBI Taxonomy" id="83963"/>
    <lineage>
        <taxon>Bacteria</taxon>
        <taxon>Pseudomonadati</taxon>
        <taxon>Pseudomonadota</taxon>
        <taxon>Gammaproteobacteria</taxon>
        <taxon>Pseudomonadales</taxon>
        <taxon>Pseudomonadaceae</taxon>
        <taxon>Pseudomonas</taxon>
        <taxon>Pseudomonas syringae</taxon>
    </lineage>
</organism>
<accession>A0A0P9X676</accession>
<dbReference type="Gene3D" id="1.10.260.40">
    <property type="entry name" value="lambda repressor-like DNA-binding domains"/>
    <property type="match status" value="1"/>
</dbReference>
<dbReference type="RefSeq" id="WP_052810436.1">
    <property type="nucleotide sequence ID" value="NZ_JAFFRY010000001.1"/>
</dbReference>
<dbReference type="EMBL" id="JAFFRZ010000001">
    <property type="protein sequence ID" value="MDH4622966.1"/>
    <property type="molecule type" value="Genomic_DNA"/>
</dbReference>
<dbReference type="GO" id="GO:0003677">
    <property type="term" value="F:DNA binding"/>
    <property type="evidence" value="ECO:0007669"/>
    <property type="project" value="InterPro"/>
</dbReference>
<dbReference type="Pfam" id="PF01381">
    <property type="entry name" value="HTH_3"/>
    <property type="match status" value="1"/>
</dbReference>
<sequence length="157" mass="16726">MSLKVPLAAVLRALRAAKRLPQEALPDEGSARQYIGDLEHGKSSITLDKLEKLSDSLGVSPATVVAATMVVKDGGSIETILARLSEELNAIQASGQLTQALAQVVDGRLVDRPRGTTVNADLLAKVLACKARGMTQAETATELQVNKVTVHRYWKLG</sequence>
<evidence type="ECO:0000259" key="1">
    <source>
        <dbReference type="PROSITE" id="PS50943"/>
    </source>
</evidence>
<gene>
    <name evidence="2" type="ORF">JW322_14605</name>
</gene>
<protein>
    <submittedName>
        <fullName evidence="2">Helix-turn-helix transcriptional regulator</fullName>
    </submittedName>
</protein>
<name>A0A0P9X676_PSESX</name>
<reference evidence="2" key="1">
    <citation type="submission" date="2021-02" db="EMBL/GenBank/DDBJ databases">
        <title>Genome analysis of blister spot of apple pathogen from New York area.</title>
        <authorList>
            <person name="Kandel P."/>
            <person name="Hockett K.L."/>
            <person name="Santander R."/>
            <person name="Acimovic S."/>
        </authorList>
    </citation>
    <scope>NUCLEOTIDE SEQUENCE</scope>
    <source>
        <strain evidence="2">PSP1</strain>
    </source>
</reference>
<dbReference type="SUPFAM" id="SSF47413">
    <property type="entry name" value="lambda repressor-like DNA-binding domains"/>
    <property type="match status" value="1"/>
</dbReference>
<dbReference type="SMART" id="SM00530">
    <property type="entry name" value="HTH_XRE"/>
    <property type="match status" value="1"/>
</dbReference>